<dbReference type="PANTHER" id="PTHR43201">
    <property type="entry name" value="ACYL-COA SYNTHETASE"/>
    <property type="match status" value="1"/>
</dbReference>
<accession>A0A0K2B0S4</accession>
<evidence type="ECO:0000313" key="4">
    <source>
        <dbReference type="EMBL" id="AKZ58975.1"/>
    </source>
</evidence>
<keyword evidence="2 4" id="KW-0436">Ligase</keyword>
<evidence type="ECO:0000256" key="1">
    <source>
        <dbReference type="ARBA" id="ARBA00006432"/>
    </source>
</evidence>
<dbReference type="AlphaFoldDB" id="A0A0K2B0S4"/>
<organism evidence="4 5">
    <name type="scientific">Streptomyces ambofaciens (strain ATCC 23877 / 3486 / DSM 40053 / JCM 4204 / NBRC 12836 / NRRL B-2516)</name>
    <dbReference type="NCBI Taxonomy" id="278992"/>
    <lineage>
        <taxon>Bacteria</taxon>
        <taxon>Bacillati</taxon>
        <taxon>Actinomycetota</taxon>
        <taxon>Actinomycetes</taxon>
        <taxon>Kitasatosporales</taxon>
        <taxon>Streptomycetaceae</taxon>
        <taxon>Streptomyces</taxon>
    </lineage>
</organism>
<reference evidence="5" key="1">
    <citation type="journal article" date="2015" name="J. Biotechnol.">
        <title>Complete genome sequence of Streptomyces ambofaciens ATCC 23877, the spiramycin producer.</title>
        <authorList>
            <person name="Thibessard A."/>
            <person name="Haas D."/>
            <person name="Gerbaud C."/>
            <person name="Aigle B."/>
            <person name="Lautru S."/>
            <person name="Pernodet J.L."/>
            <person name="Leblond P."/>
        </authorList>
    </citation>
    <scope>NUCLEOTIDE SEQUENCE [LARGE SCALE GENOMIC DNA]</scope>
    <source>
        <strain evidence="5">ATCC 23877 / 3486 / DSM 40053 / JCM 4204 / NBRC 12836 / NRRL B-2516</strain>
    </source>
</reference>
<protein>
    <submittedName>
        <fullName evidence="4">Putative long-chain-fatty-acid-CoA ligase</fullName>
    </submittedName>
</protein>
<evidence type="ECO:0000313" key="5">
    <source>
        <dbReference type="Proteomes" id="UP000061018"/>
    </source>
</evidence>
<gene>
    <name evidence="4" type="ORF">SAM23877_5930</name>
</gene>
<dbReference type="PANTHER" id="PTHR43201:SF5">
    <property type="entry name" value="MEDIUM-CHAIN ACYL-COA LIGASE ACSF2, MITOCHONDRIAL"/>
    <property type="match status" value="1"/>
</dbReference>
<name>A0A0K2B0S4_STRA7</name>
<evidence type="ECO:0000259" key="3">
    <source>
        <dbReference type="Pfam" id="PF00501"/>
    </source>
</evidence>
<dbReference type="InterPro" id="IPR000873">
    <property type="entry name" value="AMP-dep_synth/lig_dom"/>
</dbReference>
<feature type="domain" description="AMP-dependent synthetase/ligase" evidence="3">
    <location>
        <begin position="29"/>
        <end position="162"/>
    </location>
</feature>
<dbReference type="EMBL" id="CP012382">
    <property type="protein sequence ID" value="AKZ58975.1"/>
    <property type="molecule type" value="Genomic_DNA"/>
</dbReference>
<proteinExistence type="inferred from homology"/>
<comment type="similarity">
    <text evidence="1">Belongs to the ATP-dependent AMP-binding enzyme family.</text>
</comment>
<dbReference type="Gene3D" id="3.40.50.980">
    <property type="match status" value="1"/>
</dbReference>
<dbReference type="GO" id="GO:0031956">
    <property type="term" value="F:medium-chain fatty acid-CoA ligase activity"/>
    <property type="evidence" value="ECO:0007669"/>
    <property type="project" value="TreeGrafter"/>
</dbReference>
<dbReference type="Proteomes" id="UP000061018">
    <property type="component" value="Chromosome"/>
</dbReference>
<evidence type="ECO:0000256" key="2">
    <source>
        <dbReference type="ARBA" id="ARBA00022598"/>
    </source>
</evidence>
<dbReference type="Pfam" id="PF00501">
    <property type="entry name" value="AMP-binding"/>
    <property type="match status" value="1"/>
</dbReference>
<dbReference type="SUPFAM" id="SSF56801">
    <property type="entry name" value="Acetyl-CoA synthetase-like"/>
    <property type="match status" value="1"/>
</dbReference>
<sequence>MTPPPAQPSYAHGTSTAPLLGDTIGANLDRAIAAHPGREALVDVPSGRRWTYAEFGADVDEVARGLLAKGVARGDRVGIWAVNCPEWVLVQYATARIGAVLVNVNPAYRAHELEYVLKQAGITVLIASLTHKSSDYRAIVDQVRGRCPQLRETVYIGDPSWDALTAGAASVPHDRLAAAAAELSCDDPGGALTGSHAIREGLALSLRLCVQTDAPGLPDSRFTLDSRDRAP</sequence>
<dbReference type="KEGG" id="samb:SAM23877_5930"/>
<dbReference type="GO" id="GO:0006631">
    <property type="term" value="P:fatty acid metabolic process"/>
    <property type="evidence" value="ECO:0007669"/>
    <property type="project" value="TreeGrafter"/>
</dbReference>